<dbReference type="PANTHER" id="PTHR46518">
    <property type="entry name" value="COILED-COIL DOMAIN-CONTAINING PROTEIN 151"/>
    <property type="match status" value="1"/>
</dbReference>
<keyword evidence="1" id="KW-1185">Reference proteome</keyword>
<proteinExistence type="predicted"/>
<dbReference type="PANTHER" id="PTHR46518:SF1">
    <property type="entry name" value="OUTER DYNEIN ARM-DOCKING COMPLEX SUBUNIT 3"/>
    <property type="match status" value="1"/>
</dbReference>
<name>A0ABM0ZYJ6_APLCA</name>
<dbReference type="InterPro" id="IPR033192">
    <property type="entry name" value="ODAD3"/>
</dbReference>
<evidence type="ECO:0000313" key="1">
    <source>
        <dbReference type="Proteomes" id="UP000694888"/>
    </source>
</evidence>
<gene>
    <name evidence="2" type="primary">LOC101849764</name>
</gene>
<reference evidence="2" key="1">
    <citation type="submission" date="2025-08" db="UniProtKB">
        <authorList>
            <consortium name="RefSeq"/>
        </authorList>
    </citation>
    <scope>IDENTIFICATION</scope>
</reference>
<protein>
    <submittedName>
        <fullName evidence="2">Uncharacterized protein LOC101849764</fullName>
    </submittedName>
</protein>
<dbReference type="Proteomes" id="UP000694888">
    <property type="component" value="Unplaced"/>
</dbReference>
<accession>A0ABM0ZYJ6</accession>
<evidence type="ECO:0000313" key="2">
    <source>
        <dbReference type="RefSeq" id="XP_012937191.2"/>
    </source>
</evidence>
<dbReference type="GeneID" id="101849764"/>
<sequence length="519" mass="61002">MMSKPHESVDTVTLREKIRMKKIDRQVYVDEMGGILRENREKRNALRIGNDCLRFMTQRQRNLSKFINARIFAERPSQERLPMVRCDLQTSILKNDGKLFRYGKRLLKQDHLKGKLAVQTKLRAEELGRAVADRRATARDYEERSEQYLHKQTEVEDNKSREVSSKEIRQRLERILDALNDDLMAFPKAIRDLEHEVRDRRKELVDFEELRDGAMRFLQIEQRQLDPLNEELSQVTTHFEKLIGVEKNELDERRKKSSLSKYLSEREAHAFNFTESSNITETKIKARNKALVSSRDTLLKIMDAMLVTNLRHVVDCIIDQKEVTCLLTREKDKKLEVNLELREKLDQRKRNFEFLKYNGAKQARSEAAHRDALKREERERQGFEELDKKLTTQDRLRSDVHVALHAVFEKLRPIKLPKEENLYSGELIPDVVHFTSKLHKMLSVIESKTVPVGHVKPLMLHVFRQRRVPPDSVRVELQHQGARENIQGFDAFEADQPGYISRDMLKARAEEAAAPKKKK</sequence>
<dbReference type="RefSeq" id="XP_012937191.2">
    <property type="nucleotide sequence ID" value="XM_013081737.2"/>
</dbReference>
<organism evidence="1 2">
    <name type="scientific">Aplysia californica</name>
    <name type="common">California sea hare</name>
    <dbReference type="NCBI Taxonomy" id="6500"/>
    <lineage>
        <taxon>Eukaryota</taxon>
        <taxon>Metazoa</taxon>
        <taxon>Spiralia</taxon>
        <taxon>Lophotrochozoa</taxon>
        <taxon>Mollusca</taxon>
        <taxon>Gastropoda</taxon>
        <taxon>Heterobranchia</taxon>
        <taxon>Euthyneura</taxon>
        <taxon>Tectipleura</taxon>
        <taxon>Aplysiida</taxon>
        <taxon>Aplysioidea</taxon>
        <taxon>Aplysiidae</taxon>
        <taxon>Aplysia</taxon>
    </lineage>
</organism>